<name>W5TJI9_9NOCA</name>
<dbReference type="PATRIC" id="fig|1415166.3.peg.4480"/>
<evidence type="ECO:0000313" key="2">
    <source>
        <dbReference type="EMBL" id="AHH19148.1"/>
    </source>
</evidence>
<keyword evidence="3" id="KW-1185">Reference proteome</keyword>
<dbReference type="RefSeq" id="WP_025350561.1">
    <property type="nucleotide sequence ID" value="NZ_CP006850.1"/>
</dbReference>
<dbReference type="KEGG" id="nno:NONO_c43640"/>
<evidence type="ECO:0000256" key="1">
    <source>
        <dbReference type="SAM" id="SignalP"/>
    </source>
</evidence>
<dbReference type="PROSITE" id="PS51257">
    <property type="entry name" value="PROKAR_LIPOPROTEIN"/>
    <property type="match status" value="1"/>
</dbReference>
<evidence type="ECO:0000313" key="3">
    <source>
        <dbReference type="Proteomes" id="UP000019150"/>
    </source>
</evidence>
<accession>W5TJI9</accession>
<dbReference type="AlphaFoldDB" id="W5TJI9"/>
<evidence type="ECO:0008006" key="4">
    <source>
        <dbReference type="Google" id="ProtNLM"/>
    </source>
</evidence>
<sequence>MITHSGRIRFCALAIGVAFVSGACGTSTEPAEPGAPQTAGSADAPAITPRAAQDLCENLQKHVQDWHGKDTVLVKAQFNGVVQEWAARNNGINIAVARNRDVIDTTTSGTCPQVRTDILSTTGTTDLASALVGF</sequence>
<dbReference type="eggNOG" id="ENOG5031EQ5">
    <property type="taxonomic scope" value="Bacteria"/>
</dbReference>
<dbReference type="STRING" id="1415166.NONO_c43640"/>
<feature type="signal peptide" evidence="1">
    <location>
        <begin position="1"/>
        <end position="23"/>
    </location>
</feature>
<keyword evidence="1" id="KW-0732">Signal</keyword>
<proteinExistence type="predicted"/>
<dbReference type="OrthoDB" id="4555316at2"/>
<feature type="chain" id="PRO_5039550450" description="Lipoprotein" evidence="1">
    <location>
        <begin position="24"/>
        <end position="134"/>
    </location>
</feature>
<organism evidence="2 3">
    <name type="scientific">Nocardia nova SH22a</name>
    <dbReference type="NCBI Taxonomy" id="1415166"/>
    <lineage>
        <taxon>Bacteria</taxon>
        <taxon>Bacillati</taxon>
        <taxon>Actinomycetota</taxon>
        <taxon>Actinomycetes</taxon>
        <taxon>Mycobacteriales</taxon>
        <taxon>Nocardiaceae</taxon>
        <taxon>Nocardia</taxon>
    </lineage>
</organism>
<dbReference type="Proteomes" id="UP000019150">
    <property type="component" value="Chromosome"/>
</dbReference>
<dbReference type="HOGENOM" id="CLU_144179_0_0_11"/>
<reference evidence="2 3" key="1">
    <citation type="journal article" date="2014" name="Appl. Environ. Microbiol.">
        <title>Insights into the Microbial Degradation of Rubber and Gutta-Percha by Analysis of the Complete Genome of Nocardia nova SH22a.</title>
        <authorList>
            <person name="Luo Q."/>
            <person name="Hiessl S."/>
            <person name="Poehlein A."/>
            <person name="Daniel R."/>
            <person name="Steinbuchel A."/>
        </authorList>
    </citation>
    <scope>NUCLEOTIDE SEQUENCE [LARGE SCALE GENOMIC DNA]</scope>
    <source>
        <strain evidence="2">SH22a</strain>
    </source>
</reference>
<gene>
    <name evidence="2" type="ORF">NONO_c43640</name>
</gene>
<protein>
    <recommendedName>
        <fullName evidence="4">Lipoprotein</fullName>
    </recommendedName>
</protein>
<dbReference type="EMBL" id="CP006850">
    <property type="protein sequence ID" value="AHH19148.1"/>
    <property type="molecule type" value="Genomic_DNA"/>
</dbReference>